<comment type="caution">
    <text evidence="1">The sequence shown here is derived from an EMBL/GenBank/DDBJ whole genome shotgun (WGS) entry which is preliminary data.</text>
</comment>
<keyword evidence="2" id="KW-1185">Reference proteome</keyword>
<evidence type="ECO:0000313" key="1">
    <source>
        <dbReference type="EMBL" id="KAJ8421810.1"/>
    </source>
</evidence>
<organism evidence="1 2">
    <name type="scientific">Carnegiea gigantea</name>
    <dbReference type="NCBI Taxonomy" id="171969"/>
    <lineage>
        <taxon>Eukaryota</taxon>
        <taxon>Viridiplantae</taxon>
        <taxon>Streptophyta</taxon>
        <taxon>Embryophyta</taxon>
        <taxon>Tracheophyta</taxon>
        <taxon>Spermatophyta</taxon>
        <taxon>Magnoliopsida</taxon>
        <taxon>eudicotyledons</taxon>
        <taxon>Gunneridae</taxon>
        <taxon>Pentapetalae</taxon>
        <taxon>Caryophyllales</taxon>
        <taxon>Cactineae</taxon>
        <taxon>Cactaceae</taxon>
        <taxon>Cactoideae</taxon>
        <taxon>Echinocereeae</taxon>
        <taxon>Carnegiea</taxon>
    </lineage>
</organism>
<sequence length="245" mass="26896">MEDLDSLLDWGTDNPLQVALIRTNLAEDEFDEIAHIVFQKEGPKEILQPNNSEIAKELAKAESADYHIEISNKDLEESKHEVNGAEEWPLGESPARCEKPNIVKNGKLVKIHEEEVMNGVSSSNKPIITFPDLETSSVTTNVCAMPEVEVVPKEIARNDSSIIESGALKVAKQGESRIGGRNFSHGSARDLYKELTGGWPSGTGTWPGGLTVAAGERLQWWTVRWVWAAGRVGWTGCSVAAFVFL</sequence>
<proteinExistence type="predicted"/>
<dbReference type="EMBL" id="JAKOGI010002524">
    <property type="protein sequence ID" value="KAJ8421810.1"/>
    <property type="molecule type" value="Genomic_DNA"/>
</dbReference>
<dbReference type="Proteomes" id="UP001153076">
    <property type="component" value="Unassembled WGS sequence"/>
</dbReference>
<accession>A0A9Q1GJN1</accession>
<gene>
    <name evidence="1" type="ORF">Cgig2_009393</name>
</gene>
<evidence type="ECO:0000313" key="2">
    <source>
        <dbReference type="Proteomes" id="UP001153076"/>
    </source>
</evidence>
<name>A0A9Q1GJN1_9CARY</name>
<dbReference type="AlphaFoldDB" id="A0A9Q1GJN1"/>
<reference evidence="1" key="1">
    <citation type="submission" date="2022-04" db="EMBL/GenBank/DDBJ databases">
        <title>Carnegiea gigantea Genome sequencing and assembly v2.</title>
        <authorList>
            <person name="Copetti D."/>
            <person name="Sanderson M.J."/>
            <person name="Burquez A."/>
            <person name="Wojciechowski M.F."/>
        </authorList>
    </citation>
    <scope>NUCLEOTIDE SEQUENCE</scope>
    <source>
        <strain evidence="1">SGP5-SGP5p</strain>
        <tissue evidence="1">Aerial part</tissue>
    </source>
</reference>
<protein>
    <submittedName>
        <fullName evidence="1">Uncharacterized protein</fullName>
    </submittedName>
</protein>